<keyword evidence="2" id="KW-1185">Reference proteome</keyword>
<evidence type="ECO:0000313" key="2">
    <source>
        <dbReference type="Proteomes" id="UP001243717"/>
    </source>
</evidence>
<protein>
    <submittedName>
        <fullName evidence="1">Uncharacterized protein</fullName>
    </submittedName>
</protein>
<dbReference type="RefSeq" id="WP_308986835.1">
    <property type="nucleotide sequence ID" value="NZ_JARXIC010000079.1"/>
</dbReference>
<reference evidence="1 2" key="1">
    <citation type="submission" date="2023-04" db="EMBL/GenBank/DDBJ databases">
        <title>A novel bacteria isolated from coastal sediment.</title>
        <authorList>
            <person name="Liu X.-J."/>
            <person name="Du Z.-J."/>
        </authorList>
    </citation>
    <scope>NUCLEOTIDE SEQUENCE [LARGE SCALE GENOMIC DNA]</scope>
    <source>
        <strain evidence="1 2">SDUM461004</strain>
    </source>
</reference>
<dbReference type="Proteomes" id="UP001243717">
    <property type="component" value="Unassembled WGS sequence"/>
</dbReference>
<accession>A0ABU1AS23</accession>
<evidence type="ECO:0000313" key="1">
    <source>
        <dbReference type="EMBL" id="MDQ8196403.1"/>
    </source>
</evidence>
<dbReference type="EMBL" id="JARXIC010000079">
    <property type="protein sequence ID" value="MDQ8196403.1"/>
    <property type="molecule type" value="Genomic_DNA"/>
</dbReference>
<gene>
    <name evidence="1" type="ORF">QEH59_18385</name>
</gene>
<sequence length="117" mass="12757">MKLIASLMIIAGVLHYIFPVICKVQSFEVDLTWRTSELAEAKTENEEEMKESIVFMGSHADSAISQWRTKSAAGSGLLIIFGLITFIIGCKSRPEPVDAANASNAASVNLNQSARIR</sequence>
<name>A0ABU1AS23_9BACT</name>
<comment type="caution">
    <text evidence="1">The sequence shown here is derived from an EMBL/GenBank/DDBJ whole genome shotgun (WGS) entry which is preliminary data.</text>
</comment>
<proteinExistence type="predicted"/>
<organism evidence="1 2">
    <name type="scientific">Thalassobacterium sedimentorum</name>
    <dbReference type="NCBI Taxonomy" id="3041258"/>
    <lineage>
        <taxon>Bacteria</taxon>
        <taxon>Pseudomonadati</taxon>
        <taxon>Verrucomicrobiota</taxon>
        <taxon>Opitutia</taxon>
        <taxon>Puniceicoccales</taxon>
        <taxon>Coraliomargaritaceae</taxon>
        <taxon>Thalassobacterium</taxon>
    </lineage>
</organism>